<name>A0A0C3H4J5_OIDMZ</name>
<feature type="domain" description="FAD dependent oxidoreductase" evidence="1">
    <location>
        <begin position="50"/>
        <end position="448"/>
    </location>
</feature>
<dbReference type="InterPro" id="IPR036188">
    <property type="entry name" value="FAD/NAD-bd_sf"/>
</dbReference>
<accession>A0A0C3H4J5</accession>
<organism evidence="2 3">
    <name type="scientific">Oidiodendron maius (strain Zn)</name>
    <dbReference type="NCBI Taxonomy" id="913774"/>
    <lineage>
        <taxon>Eukaryota</taxon>
        <taxon>Fungi</taxon>
        <taxon>Dikarya</taxon>
        <taxon>Ascomycota</taxon>
        <taxon>Pezizomycotina</taxon>
        <taxon>Leotiomycetes</taxon>
        <taxon>Leotiomycetes incertae sedis</taxon>
        <taxon>Myxotrichaceae</taxon>
        <taxon>Oidiodendron</taxon>
    </lineage>
</organism>
<dbReference type="PANTHER" id="PTHR13847">
    <property type="entry name" value="SARCOSINE DEHYDROGENASE-RELATED"/>
    <property type="match status" value="1"/>
</dbReference>
<dbReference type="InterPro" id="IPR006076">
    <property type="entry name" value="FAD-dep_OxRdtase"/>
</dbReference>
<dbReference type="PANTHER" id="PTHR13847:SF213">
    <property type="entry name" value="DEPENDENT OXIDOREDUCTASE, PUTATIVE-RELATED"/>
    <property type="match status" value="1"/>
</dbReference>
<dbReference type="OrthoDB" id="429143at2759"/>
<gene>
    <name evidence="2" type="ORF">OIDMADRAFT_43338</name>
</gene>
<dbReference type="EMBL" id="KN832880">
    <property type="protein sequence ID" value="KIM98264.1"/>
    <property type="molecule type" value="Genomic_DNA"/>
</dbReference>
<evidence type="ECO:0000313" key="2">
    <source>
        <dbReference type="EMBL" id="KIM98264.1"/>
    </source>
</evidence>
<dbReference type="Pfam" id="PF01266">
    <property type="entry name" value="DAO"/>
    <property type="match status" value="1"/>
</dbReference>
<dbReference type="STRING" id="913774.A0A0C3H4J5"/>
<dbReference type="SUPFAM" id="SSF51905">
    <property type="entry name" value="FAD/NAD(P)-binding domain"/>
    <property type="match status" value="1"/>
</dbReference>
<dbReference type="Gene3D" id="3.30.9.10">
    <property type="entry name" value="D-Amino Acid Oxidase, subunit A, domain 2"/>
    <property type="match status" value="1"/>
</dbReference>
<reference evidence="2 3" key="1">
    <citation type="submission" date="2014-04" db="EMBL/GenBank/DDBJ databases">
        <authorList>
            <consortium name="DOE Joint Genome Institute"/>
            <person name="Kuo A."/>
            <person name="Martino E."/>
            <person name="Perotto S."/>
            <person name="Kohler A."/>
            <person name="Nagy L.G."/>
            <person name="Floudas D."/>
            <person name="Copeland A."/>
            <person name="Barry K.W."/>
            <person name="Cichocki N."/>
            <person name="Veneault-Fourrey C."/>
            <person name="LaButti K."/>
            <person name="Lindquist E.A."/>
            <person name="Lipzen A."/>
            <person name="Lundell T."/>
            <person name="Morin E."/>
            <person name="Murat C."/>
            <person name="Sun H."/>
            <person name="Tunlid A."/>
            <person name="Henrissat B."/>
            <person name="Grigoriev I.V."/>
            <person name="Hibbett D.S."/>
            <person name="Martin F."/>
            <person name="Nordberg H.P."/>
            <person name="Cantor M.N."/>
            <person name="Hua S.X."/>
        </authorList>
    </citation>
    <scope>NUCLEOTIDE SEQUENCE [LARGE SCALE GENOMIC DNA]</scope>
    <source>
        <strain evidence="2 3">Zn</strain>
    </source>
</reference>
<protein>
    <recommendedName>
        <fullName evidence="1">FAD dependent oxidoreductase domain-containing protein</fullName>
    </recommendedName>
</protein>
<keyword evidence="3" id="KW-1185">Reference proteome</keyword>
<dbReference type="AlphaFoldDB" id="A0A0C3H4J5"/>
<reference evidence="3" key="2">
    <citation type="submission" date="2015-01" db="EMBL/GenBank/DDBJ databases">
        <title>Evolutionary Origins and Diversification of the Mycorrhizal Mutualists.</title>
        <authorList>
            <consortium name="DOE Joint Genome Institute"/>
            <consortium name="Mycorrhizal Genomics Consortium"/>
            <person name="Kohler A."/>
            <person name="Kuo A."/>
            <person name="Nagy L.G."/>
            <person name="Floudas D."/>
            <person name="Copeland A."/>
            <person name="Barry K.W."/>
            <person name="Cichocki N."/>
            <person name="Veneault-Fourrey C."/>
            <person name="LaButti K."/>
            <person name="Lindquist E.A."/>
            <person name="Lipzen A."/>
            <person name="Lundell T."/>
            <person name="Morin E."/>
            <person name="Murat C."/>
            <person name="Riley R."/>
            <person name="Ohm R."/>
            <person name="Sun H."/>
            <person name="Tunlid A."/>
            <person name="Henrissat B."/>
            <person name="Grigoriev I.V."/>
            <person name="Hibbett D.S."/>
            <person name="Martin F."/>
        </authorList>
    </citation>
    <scope>NUCLEOTIDE SEQUENCE [LARGE SCALE GENOMIC DNA]</scope>
    <source>
        <strain evidence="3">Zn</strain>
    </source>
</reference>
<evidence type="ECO:0000313" key="3">
    <source>
        <dbReference type="Proteomes" id="UP000054321"/>
    </source>
</evidence>
<sequence length="490" mass="53972">MSAMKIDYRLRWLLADPGLPVPKPTKSFWQSSSHHNLEGIQSDALPEARDIVILGSGITGCSVAHWLLREDNGVSITILDARGICSGATGRNGGHIRCVAVQDYDRLSRKFGHDAAVKIVRFSLSHLESIALTARELGDNIFEEAEIREVQSVSAIMDEKKMVDMRSMLTRFNTAFPDLKGQWHICGPEEATKEYGVIGAAGALIGRSGAAWPYRLIIGIYNALLKKYHHRFSIEAYTQAIAIKRVQSQEYPYIVYTPRGCIKAKNVVHCTEGHVGHLLPRLRGIVFPRRGQMTVQTPGKGYPGLDGQRSWSFYFQNGFDYLSQNLRTGDVFLGGGEIGQSQHFQQLGEASDGHESILAKAHLVGIIPAVFKKDTASVRSWSQGLGIKSSWTGIMCTPIDGVPLVGKLPQEALDRLSGGNSGGEWISAGYNGYGMVNAWLCGKATAEMILQRDVSSWFPEQYLITPNRMEALNTLLASSVQSFETFRALL</sequence>
<dbReference type="GO" id="GO:0005737">
    <property type="term" value="C:cytoplasm"/>
    <property type="evidence" value="ECO:0007669"/>
    <property type="project" value="TreeGrafter"/>
</dbReference>
<proteinExistence type="predicted"/>
<dbReference type="InParanoid" id="A0A0C3H4J5"/>
<dbReference type="Proteomes" id="UP000054321">
    <property type="component" value="Unassembled WGS sequence"/>
</dbReference>
<dbReference type="Gene3D" id="3.50.50.60">
    <property type="entry name" value="FAD/NAD(P)-binding domain"/>
    <property type="match status" value="1"/>
</dbReference>
<dbReference type="HOGENOM" id="CLU_022730_2_1_1"/>
<evidence type="ECO:0000259" key="1">
    <source>
        <dbReference type="Pfam" id="PF01266"/>
    </source>
</evidence>